<keyword evidence="2" id="KW-1185">Reference proteome</keyword>
<accession>X6LAZ2</accession>
<gene>
    <name evidence="1" type="ORF">RFI_39662</name>
</gene>
<organism evidence="1 2">
    <name type="scientific">Reticulomyxa filosa</name>
    <dbReference type="NCBI Taxonomy" id="46433"/>
    <lineage>
        <taxon>Eukaryota</taxon>
        <taxon>Sar</taxon>
        <taxon>Rhizaria</taxon>
        <taxon>Retaria</taxon>
        <taxon>Foraminifera</taxon>
        <taxon>Monothalamids</taxon>
        <taxon>Reticulomyxidae</taxon>
        <taxon>Reticulomyxa</taxon>
    </lineage>
</organism>
<reference evidence="1 2" key="1">
    <citation type="journal article" date="2013" name="Curr. Biol.">
        <title>The Genome of the Foraminiferan Reticulomyxa filosa.</title>
        <authorList>
            <person name="Glockner G."/>
            <person name="Hulsmann N."/>
            <person name="Schleicher M."/>
            <person name="Noegel A.A."/>
            <person name="Eichinger L."/>
            <person name="Gallinger C."/>
            <person name="Pawlowski J."/>
            <person name="Sierra R."/>
            <person name="Euteneuer U."/>
            <person name="Pillet L."/>
            <person name="Moustafa A."/>
            <person name="Platzer M."/>
            <person name="Groth M."/>
            <person name="Szafranski K."/>
            <person name="Schliwa M."/>
        </authorList>
    </citation>
    <scope>NUCLEOTIDE SEQUENCE [LARGE SCALE GENOMIC DNA]</scope>
</reference>
<proteinExistence type="predicted"/>
<sequence length="147" mass="16013">LKKVWKEELTRAVNTHFNGLQELLPFFETKKDIPANAGALLETKYLLGSLIVAMNNSKKALAVVKLHCEAMIQDQLYLETSIESKELKAIEDIIDTIADTKTATRLKFEITSNVRPVTWENTGKIVKTAATTGGAIGSILGGVIGNA</sequence>
<protein>
    <submittedName>
        <fullName evidence="1">Uncharacterized protein</fullName>
    </submittedName>
</protein>
<name>X6LAZ2_RETFI</name>
<evidence type="ECO:0000313" key="2">
    <source>
        <dbReference type="Proteomes" id="UP000023152"/>
    </source>
</evidence>
<feature type="non-terminal residue" evidence="1">
    <location>
        <position position="147"/>
    </location>
</feature>
<feature type="non-terminal residue" evidence="1">
    <location>
        <position position="1"/>
    </location>
</feature>
<dbReference type="EMBL" id="ASPP01048402">
    <property type="protein sequence ID" value="ETN97864.1"/>
    <property type="molecule type" value="Genomic_DNA"/>
</dbReference>
<dbReference type="AlphaFoldDB" id="X6LAZ2"/>
<comment type="caution">
    <text evidence="1">The sequence shown here is derived from an EMBL/GenBank/DDBJ whole genome shotgun (WGS) entry which is preliminary data.</text>
</comment>
<dbReference type="Proteomes" id="UP000023152">
    <property type="component" value="Unassembled WGS sequence"/>
</dbReference>
<evidence type="ECO:0000313" key="1">
    <source>
        <dbReference type="EMBL" id="ETN97864.1"/>
    </source>
</evidence>